<keyword evidence="7" id="KW-0472">Membrane</keyword>
<name>A0AAV5EW08_ELECO</name>
<evidence type="ECO:0000313" key="11">
    <source>
        <dbReference type="Proteomes" id="UP001054889"/>
    </source>
</evidence>
<dbReference type="InterPro" id="IPR032675">
    <property type="entry name" value="LRR_dom_sf"/>
</dbReference>
<organism evidence="10 11">
    <name type="scientific">Eleusine coracana subsp. coracana</name>
    <dbReference type="NCBI Taxonomy" id="191504"/>
    <lineage>
        <taxon>Eukaryota</taxon>
        <taxon>Viridiplantae</taxon>
        <taxon>Streptophyta</taxon>
        <taxon>Embryophyta</taxon>
        <taxon>Tracheophyta</taxon>
        <taxon>Spermatophyta</taxon>
        <taxon>Magnoliopsida</taxon>
        <taxon>Liliopsida</taxon>
        <taxon>Poales</taxon>
        <taxon>Poaceae</taxon>
        <taxon>PACMAD clade</taxon>
        <taxon>Chloridoideae</taxon>
        <taxon>Cynodonteae</taxon>
        <taxon>Eleusininae</taxon>
        <taxon>Eleusine</taxon>
    </lineage>
</organism>
<evidence type="ECO:0000256" key="4">
    <source>
        <dbReference type="ARBA" id="ARBA00022729"/>
    </source>
</evidence>
<dbReference type="InterPro" id="IPR001611">
    <property type="entry name" value="Leu-rich_rpt"/>
</dbReference>
<evidence type="ECO:0000256" key="7">
    <source>
        <dbReference type="ARBA" id="ARBA00023136"/>
    </source>
</evidence>
<dbReference type="SUPFAM" id="SSF52058">
    <property type="entry name" value="L domain-like"/>
    <property type="match status" value="1"/>
</dbReference>
<accession>A0AAV5EW08</accession>
<reference evidence="10" key="1">
    <citation type="journal article" date="2018" name="DNA Res.">
        <title>Multiple hybrid de novo genome assembly of finger millet, an orphan allotetraploid crop.</title>
        <authorList>
            <person name="Hatakeyama M."/>
            <person name="Aluri S."/>
            <person name="Balachadran M.T."/>
            <person name="Sivarajan S.R."/>
            <person name="Patrignani A."/>
            <person name="Gruter S."/>
            <person name="Poveda L."/>
            <person name="Shimizu-Inatsugi R."/>
            <person name="Baeten J."/>
            <person name="Francoijs K.J."/>
            <person name="Nataraja K.N."/>
            <person name="Reddy Y.A.N."/>
            <person name="Phadnis S."/>
            <person name="Ravikumar R.L."/>
            <person name="Schlapbach R."/>
            <person name="Sreeman S.M."/>
            <person name="Shimizu K.K."/>
        </authorList>
    </citation>
    <scope>NUCLEOTIDE SEQUENCE</scope>
</reference>
<proteinExistence type="predicted"/>
<evidence type="ECO:0000256" key="5">
    <source>
        <dbReference type="ARBA" id="ARBA00022737"/>
    </source>
</evidence>
<keyword evidence="3" id="KW-0812">Transmembrane</keyword>
<evidence type="ECO:0000256" key="9">
    <source>
        <dbReference type="ARBA" id="ARBA00023180"/>
    </source>
</evidence>
<keyword evidence="9" id="KW-0325">Glycoprotein</keyword>
<sequence>MRRSKTRPCQTTISLARYRRHCSRGKLQRIFADNNNFSGTLPVNLGDCFLLTDLVLQNNSFSSNFPTKIWLLPQLTVVFLNNNNFTGTLPDELSFNVYRIEIGDNMFYGSVPASATGLRVFNAKNNRFDGELPIDMSKLANLTDLVLPGNRITGTIPKSIELLQNLVRLDLSGNRISGVVP</sequence>
<evidence type="ECO:0000256" key="1">
    <source>
        <dbReference type="ARBA" id="ARBA00004167"/>
    </source>
</evidence>
<evidence type="ECO:0000256" key="8">
    <source>
        <dbReference type="ARBA" id="ARBA00023170"/>
    </source>
</evidence>
<reference evidence="10" key="2">
    <citation type="submission" date="2021-12" db="EMBL/GenBank/DDBJ databases">
        <title>Resequencing data analysis of finger millet.</title>
        <authorList>
            <person name="Hatakeyama M."/>
            <person name="Aluri S."/>
            <person name="Balachadran M.T."/>
            <person name="Sivarajan S.R."/>
            <person name="Poveda L."/>
            <person name="Shimizu-Inatsugi R."/>
            <person name="Schlapbach R."/>
            <person name="Sreeman S.M."/>
            <person name="Shimizu K.K."/>
        </authorList>
    </citation>
    <scope>NUCLEOTIDE SEQUENCE</scope>
</reference>
<dbReference type="EMBL" id="BQKI01000079">
    <property type="protein sequence ID" value="GJN26400.1"/>
    <property type="molecule type" value="Genomic_DNA"/>
</dbReference>
<evidence type="ECO:0000256" key="2">
    <source>
        <dbReference type="ARBA" id="ARBA00022614"/>
    </source>
</evidence>
<keyword evidence="5" id="KW-0677">Repeat</keyword>
<comment type="subcellular location">
    <subcellularLocation>
        <location evidence="1">Membrane</location>
        <topology evidence="1">Single-pass membrane protein</topology>
    </subcellularLocation>
</comment>
<evidence type="ECO:0000256" key="3">
    <source>
        <dbReference type="ARBA" id="ARBA00022692"/>
    </source>
</evidence>
<gene>
    <name evidence="10" type="primary">gb14327</name>
    <name evidence="10" type="ORF">PR202_gb14327</name>
</gene>
<dbReference type="PANTHER" id="PTHR27000">
    <property type="entry name" value="LEUCINE-RICH REPEAT RECEPTOR-LIKE PROTEIN KINASE FAMILY PROTEIN-RELATED"/>
    <property type="match status" value="1"/>
</dbReference>
<keyword evidence="11" id="KW-1185">Reference proteome</keyword>
<comment type="caution">
    <text evidence="10">The sequence shown here is derived from an EMBL/GenBank/DDBJ whole genome shotgun (WGS) entry which is preliminary data.</text>
</comment>
<protein>
    <submittedName>
        <fullName evidence="10">Uncharacterized protein</fullName>
    </submittedName>
</protein>
<evidence type="ECO:0000256" key="6">
    <source>
        <dbReference type="ARBA" id="ARBA00022989"/>
    </source>
</evidence>
<keyword evidence="4" id="KW-0732">Signal</keyword>
<dbReference type="AlphaFoldDB" id="A0AAV5EW08"/>
<keyword evidence="2" id="KW-0433">Leucine-rich repeat</keyword>
<dbReference type="Pfam" id="PF00560">
    <property type="entry name" value="LRR_1"/>
    <property type="match status" value="4"/>
</dbReference>
<keyword evidence="6" id="KW-1133">Transmembrane helix</keyword>
<dbReference type="Gene3D" id="3.80.10.10">
    <property type="entry name" value="Ribonuclease Inhibitor"/>
    <property type="match status" value="1"/>
</dbReference>
<evidence type="ECO:0000313" key="10">
    <source>
        <dbReference type="EMBL" id="GJN26400.1"/>
    </source>
</evidence>
<dbReference type="PANTHER" id="PTHR27000:SF616">
    <property type="entry name" value="LRR RECEPTOR-LIKE SERINE_THREONINE-PROTEIN KINASE FLS2"/>
    <property type="match status" value="1"/>
</dbReference>
<dbReference type="Proteomes" id="UP001054889">
    <property type="component" value="Unassembled WGS sequence"/>
</dbReference>
<keyword evidence="8" id="KW-0675">Receptor</keyword>
<dbReference type="GO" id="GO:0016020">
    <property type="term" value="C:membrane"/>
    <property type="evidence" value="ECO:0007669"/>
    <property type="project" value="UniProtKB-SubCell"/>
</dbReference>